<keyword evidence="2 6" id="KW-0812">Transmembrane</keyword>
<dbReference type="InterPro" id="IPR052954">
    <property type="entry name" value="GPCR-Ligand_Int"/>
</dbReference>
<feature type="transmembrane region" description="Helical" evidence="6">
    <location>
        <begin position="150"/>
        <end position="172"/>
    </location>
</feature>
<reference evidence="8 9" key="1">
    <citation type="submission" date="2017-06" db="EMBL/GenBank/DDBJ databases">
        <title>A platform for efficient transgenesis in Macrostomum lignano, a flatworm model organism for stem cell research.</title>
        <authorList>
            <person name="Berezikov E."/>
        </authorList>
    </citation>
    <scope>NUCLEOTIDE SEQUENCE [LARGE SCALE GENOMIC DNA]</scope>
    <source>
        <strain evidence="8">DV1</strain>
        <tissue evidence="8">Whole organism</tissue>
    </source>
</reference>
<feature type="transmembrane region" description="Helical" evidence="6">
    <location>
        <begin position="382"/>
        <end position="402"/>
    </location>
</feature>
<dbReference type="PANTHER" id="PTHR46641:SF2">
    <property type="entry name" value="FMRFAMIDE RECEPTOR"/>
    <property type="match status" value="1"/>
</dbReference>
<feature type="compositionally biased region" description="Polar residues" evidence="5">
    <location>
        <begin position="532"/>
        <end position="547"/>
    </location>
</feature>
<dbReference type="PANTHER" id="PTHR46641">
    <property type="entry name" value="FMRFAMIDE RECEPTOR-RELATED"/>
    <property type="match status" value="1"/>
</dbReference>
<sequence>MGVGCKGRVPIMYIASTPVLWFCYIFSLLLLLLGLFGNTMSFMILGYDKSRRNQSSTFYLRALAVADCFALVFNALLTSTQMMLRPAIHLSPLNPVSMLVNSFPACNIRMFITYSAIMVSVYIIVFFSIERALVLVNPFRWSRWLTLRKARIAVACLVVSSCLLSSPALFSFRRYVVNHPSRLYRNDTGETVYSDELLSNAKCDFDTNQTDGGVGGSVSETVFVDGNNGTQPTHSHFGFVYPGEAEQPHSGLLSELATPPSFKRSNASRSRSASAAFANISGLLGKAEPADLSTAPHSLLPPGIGLDCQPVSECRINFAVFKPFAVFHVLSLSVVPFFVTGVCNLVILFVLRRRGDGHDLRKASSSGQQSDEQIDRQVTKRLILVSTTYILLSFPLALFHIVTHAMSGTYCYVWAANALTITLTLNFVNFSVNFVIYCISEEQFRRLLASLLHCRQKNFTRMLSYVTRPRQHRHRPGGRPAGAGGGVGGTTGATTDRQHAVAVRNAKTAGTGGSGTSSTALDSKPKKEQLRQETALSATVCNTDSSASRTDVLVHREAAAASHDVDNEGDSEASEEHNFRNCSLLPEEDDWPSSQQFSEGDGSGFGKDSGPMDSARATTARWSQVLPECSEDEL</sequence>
<comment type="caution">
    <text evidence="8">The sequence shown here is derived from an EMBL/GenBank/DDBJ whole genome shotgun (WGS) entry which is preliminary data.</text>
</comment>
<evidence type="ECO:0000259" key="7">
    <source>
        <dbReference type="PROSITE" id="PS50262"/>
    </source>
</evidence>
<dbReference type="InterPro" id="IPR017452">
    <property type="entry name" value="GPCR_Rhodpsn_7TM"/>
</dbReference>
<keyword evidence="4 6" id="KW-0472">Membrane</keyword>
<dbReference type="GO" id="GO:0004930">
    <property type="term" value="F:G protein-coupled receptor activity"/>
    <property type="evidence" value="ECO:0007669"/>
    <property type="project" value="InterPro"/>
</dbReference>
<feature type="transmembrane region" description="Helical" evidence="6">
    <location>
        <begin position="58"/>
        <end position="77"/>
    </location>
</feature>
<feature type="compositionally biased region" description="Gly residues" evidence="5">
    <location>
        <begin position="479"/>
        <end position="491"/>
    </location>
</feature>
<feature type="region of interest" description="Disordered" evidence="5">
    <location>
        <begin position="584"/>
        <end position="634"/>
    </location>
</feature>
<feature type="transmembrane region" description="Helical" evidence="6">
    <location>
        <begin position="108"/>
        <end position="129"/>
    </location>
</feature>
<keyword evidence="9" id="KW-1185">Reference proteome</keyword>
<evidence type="ECO:0000256" key="2">
    <source>
        <dbReference type="ARBA" id="ARBA00022692"/>
    </source>
</evidence>
<dbReference type="Proteomes" id="UP000215902">
    <property type="component" value="Unassembled WGS sequence"/>
</dbReference>
<feature type="domain" description="G-protein coupled receptors family 1 profile" evidence="7">
    <location>
        <begin position="37"/>
        <end position="437"/>
    </location>
</feature>
<feature type="region of interest" description="Disordered" evidence="5">
    <location>
        <begin position="468"/>
        <end position="547"/>
    </location>
</feature>
<keyword evidence="3 6" id="KW-1133">Transmembrane helix</keyword>
<dbReference type="Gene3D" id="1.20.1070.10">
    <property type="entry name" value="Rhodopsin 7-helix transmembrane proteins"/>
    <property type="match status" value="2"/>
</dbReference>
<evidence type="ECO:0000256" key="5">
    <source>
        <dbReference type="SAM" id="MobiDB-lite"/>
    </source>
</evidence>
<comment type="subcellular location">
    <subcellularLocation>
        <location evidence="1">Membrane</location>
    </subcellularLocation>
</comment>
<feature type="transmembrane region" description="Helical" evidence="6">
    <location>
        <begin position="19"/>
        <end position="46"/>
    </location>
</feature>
<evidence type="ECO:0000313" key="8">
    <source>
        <dbReference type="EMBL" id="PAA69852.1"/>
    </source>
</evidence>
<proteinExistence type="predicted"/>
<gene>
    <name evidence="8" type="ORF">BOX15_Mlig029614g1</name>
</gene>
<dbReference type="STRING" id="282301.A0A267FA21"/>
<dbReference type="OrthoDB" id="9990906at2759"/>
<organism evidence="8 9">
    <name type="scientific">Macrostomum lignano</name>
    <dbReference type="NCBI Taxonomy" id="282301"/>
    <lineage>
        <taxon>Eukaryota</taxon>
        <taxon>Metazoa</taxon>
        <taxon>Spiralia</taxon>
        <taxon>Lophotrochozoa</taxon>
        <taxon>Platyhelminthes</taxon>
        <taxon>Rhabditophora</taxon>
        <taxon>Macrostomorpha</taxon>
        <taxon>Macrostomida</taxon>
        <taxon>Macrostomidae</taxon>
        <taxon>Macrostomum</taxon>
    </lineage>
</organism>
<dbReference type="PRINTS" id="PR00237">
    <property type="entry name" value="GPCRRHODOPSN"/>
</dbReference>
<dbReference type="Pfam" id="PF00001">
    <property type="entry name" value="7tm_1"/>
    <property type="match status" value="2"/>
</dbReference>
<name>A0A267FA21_9PLAT</name>
<evidence type="ECO:0000256" key="1">
    <source>
        <dbReference type="ARBA" id="ARBA00004370"/>
    </source>
</evidence>
<protein>
    <recommendedName>
        <fullName evidence="7">G-protein coupled receptors family 1 profile domain-containing protein</fullName>
    </recommendedName>
</protein>
<dbReference type="SUPFAM" id="SSF81321">
    <property type="entry name" value="Family A G protein-coupled receptor-like"/>
    <property type="match status" value="2"/>
</dbReference>
<dbReference type="EMBL" id="NIVC01001283">
    <property type="protein sequence ID" value="PAA69852.1"/>
    <property type="molecule type" value="Genomic_DNA"/>
</dbReference>
<dbReference type="InterPro" id="IPR000276">
    <property type="entry name" value="GPCR_Rhodpsn"/>
</dbReference>
<evidence type="ECO:0000256" key="6">
    <source>
        <dbReference type="SAM" id="Phobius"/>
    </source>
</evidence>
<evidence type="ECO:0000313" key="9">
    <source>
        <dbReference type="Proteomes" id="UP000215902"/>
    </source>
</evidence>
<dbReference type="PROSITE" id="PS50262">
    <property type="entry name" value="G_PROTEIN_RECEP_F1_2"/>
    <property type="match status" value="1"/>
</dbReference>
<dbReference type="AlphaFoldDB" id="A0A267FA21"/>
<feature type="transmembrane region" description="Helical" evidence="6">
    <location>
        <begin position="324"/>
        <end position="351"/>
    </location>
</feature>
<evidence type="ECO:0000256" key="3">
    <source>
        <dbReference type="ARBA" id="ARBA00022989"/>
    </source>
</evidence>
<dbReference type="GO" id="GO:0016020">
    <property type="term" value="C:membrane"/>
    <property type="evidence" value="ECO:0007669"/>
    <property type="project" value="UniProtKB-SubCell"/>
</dbReference>
<evidence type="ECO:0000256" key="4">
    <source>
        <dbReference type="ARBA" id="ARBA00023136"/>
    </source>
</evidence>
<feature type="transmembrane region" description="Helical" evidence="6">
    <location>
        <begin position="414"/>
        <end position="439"/>
    </location>
</feature>
<accession>A0A267FA21</accession>